<gene>
    <name evidence="2" type="ORF">Q75_06920</name>
</gene>
<dbReference type="PATRIC" id="fig|1150625.3.peg.1452"/>
<dbReference type="PROSITE" id="PS50206">
    <property type="entry name" value="RHODANESE_3"/>
    <property type="match status" value="1"/>
</dbReference>
<organism evidence="2 3">
    <name type="scientific">Bacillus coahuilensis p1.1.43</name>
    <dbReference type="NCBI Taxonomy" id="1150625"/>
    <lineage>
        <taxon>Bacteria</taxon>
        <taxon>Bacillati</taxon>
        <taxon>Bacillota</taxon>
        <taxon>Bacilli</taxon>
        <taxon>Bacillales</taxon>
        <taxon>Bacillaceae</taxon>
        <taxon>Bacillus</taxon>
    </lineage>
</organism>
<dbReference type="EMBL" id="LDYG01000026">
    <property type="protein sequence ID" value="KUP06811.1"/>
    <property type="molecule type" value="Genomic_DNA"/>
</dbReference>
<comment type="caution">
    <text evidence="2">The sequence shown here is derived from an EMBL/GenBank/DDBJ whole genome shotgun (WGS) entry which is preliminary data.</text>
</comment>
<dbReference type="CDD" id="cd00158">
    <property type="entry name" value="RHOD"/>
    <property type="match status" value="1"/>
</dbReference>
<accession>A0A147K8Y7</accession>
<dbReference type="STRING" id="1150625.Q75_06920"/>
<proteinExistence type="predicted"/>
<name>A0A147K8Y7_9BACI</name>
<dbReference type="SMART" id="SM00450">
    <property type="entry name" value="RHOD"/>
    <property type="match status" value="1"/>
</dbReference>
<keyword evidence="3" id="KW-1185">Reference proteome</keyword>
<dbReference type="InterPro" id="IPR050229">
    <property type="entry name" value="GlpE_sulfurtransferase"/>
</dbReference>
<dbReference type="PANTHER" id="PTHR43031:SF17">
    <property type="entry name" value="SULFURTRANSFERASE YTWF-RELATED"/>
    <property type="match status" value="1"/>
</dbReference>
<dbReference type="OrthoDB" id="9800872at2"/>
<reference evidence="2 3" key="1">
    <citation type="journal article" date="2016" name="Front. Microbiol.">
        <title>Microevolution Analysis of Bacillus coahuilensis Unveils Differences in Phosphorus Acquisition Strategies and Their Regulation.</title>
        <authorList>
            <person name="Gomez-Lunar Z."/>
            <person name="Hernandez-Gonzalez I."/>
            <person name="Rodriguez-Torres M.D."/>
            <person name="Souza V."/>
            <person name="Olmedo-Alvarez G."/>
        </authorList>
    </citation>
    <scope>NUCLEOTIDE SEQUENCE [LARGE SCALE GENOMIC DNA]</scope>
    <source>
        <strain evidence="3">p1.1.43</strain>
    </source>
</reference>
<dbReference type="RefSeq" id="WP_010172642.1">
    <property type="nucleotide sequence ID" value="NZ_LDYG01000026.1"/>
</dbReference>
<dbReference type="Gene3D" id="3.40.250.10">
    <property type="entry name" value="Rhodanese-like domain"/>
    <property type="match status" value="1"/>
</dbReference>
<dbReference type="PANTHER" id="PTHR43031">
    <property type="entry name" value="FAD-DEPENDENT OXIDOREDUCTASE"/>
    <property type="match status" value="1"/>
</dbReference>
<dbReference type="Pfam" id="PF00581">
    <property type="entry name" value="Rhodanese"/>
    <property type="match status" value="1"/>
</dbReference>
<dbReference type="InterPro" id="IPR036873">
    <property type="entry name" value="Rhodanese-like_dom_sf"/>
</dbReference>
<evidence type="ECO:0000259" key="1">
    <source>
        <dbReference type="PROSITE" id="PS50206"/>
    </source>
</evidence>
<dbReference type="InterPro" id="IPR001763">
    <property type="entry name" value="Rhodanese-like_dom"/>
</dbReference>
<feature type="domain" description="Rhodanese" evidence="1">
    <location>
        <begin position="15"/>
        <end position="98"/>
    </location>
</feature>
<evidence type="ECO:0000313" key="3">
    <source>
        <dbReference type="Proteomes" id="UP000074108"/>
    </source>
</evidence>
<evidence type="ECO:0000313" key="2">
    <source>
        <dbReference type="EMBL" id="KUP06811.1"/>
    </source>
</evidence>
<dbReference type="Proteomes" id="UP000074108">
    <property type="component" value="Unassembled WGS sequence"/>
</dbReference>
<dbReference type="SUPFAM" id="SSF52821">
    <property type="entry name" value="Rhodanese/Cell cycle control phosphatase"/>
    <property type="match status" value="1"/>
</dbReference>
<protein>
    <recommendedName>
        <fullName evidence="1">Rhodanese domain-containing protein</fullName>
    </recommendedName>
</protein>
<sequence>MNSIDTKELKTLLDNGSPIELLDVREAAEVREGKIQEAKNIPLSLLEFRLHELDKSKEYHVICLSGGRSQMACQTLENQGFKVVNVMGGMMSWDGKTV</sequence>
<dbReference type="AlphaFoldDB" id="A0A147K8Y7"/>